<dbReference type="AlphaFoldDB" id="A0A1Y2SP66"/>
<gene>
    <name evidence="1" type="ORF">Xbed_01327</name>
</gene>
<dbReference type="STRING" id="40578.Xbed_01327"/>
<organism evidence="1 2">
    <name type="scientific">Xenorhabdus beddingii</name>
    <dbReference type="NCBI Taxonomy" id="40578"/>
    <lineage>
        <taxon>Bacteria</taxon>
        <taxon>Pseudomonadati</taxon>
        <taxon>Pseudomonadota</taxon>
        <taxon>Gammaproteobacteria</taxon>
        <taxon>Enterobacterales</taxon>
        <taxon>Morganellaceae</taxon>
        <taxon>Xenorhabdus</taxon>
    </lineage>
</organism>
<name>A0A1Y2SP66_9GAMM</name>
<proteinExistence type="predicted"/>
<dbReference type="EMBL" id="MUBK01000008">
    <property type="protein sequence ID" value="OTA20523.1"/>
    <property type="molecule type" value="Genomic_DNA"/>
</dbReference>
<accession>A0A1Y2SP66</accession>
<keyword evidence="2" id="KW-1185">Reference proteome</keyword>
<dbReference type="Proteomes" id="UP000194204">
    <property type="component" value="Unassembled WGS sequence"/>
</dbReference>
<dbReference type="RefSeq" id="WP_086112115.1">
    <property type="nucleotide sequence ID" value="NZ_CAWNHF010000189.1"/>
</dbReference>
<evidence type="ECO:0000313" key="1">
    <source>
        <dbReference type="EMBL" id="OTA20523.1"/>
    </source>
</evidence>
<reference evidence="1 2" key="1">
    <citation type="submission" date="2017-01" db="EMBL/GenBank/DDBJ databases">
        <title>Deconstructing symbiosis and pathogenesis requirements using a combined genomic-metabolomic approach.</title>
        <authorList>
            <person name="Tobias N.J."/>
            <person name="Wolff H."/>
            <person name="Djahanschiri B."/>
            <person name="Ebersberger I."/>
            <person name="Bode H.B."/>
        </authorList>
    </citation>
    <scope>NUCLEOTIDE SEQUENCE [LARGE SCALE GENOMIC DNA]</scope>
    <source>
        <strain evidence="1 2">DSM 4764</strain>
    </source>
</reference>
<sequence length="168" mass="19513">MDGIKNRDVSSYINEIISVLRRRGNYNVYKNYFFILTLLSFNVFASEWSSEFRCFTSDNKKPINVKLVNVYSGKDNVSLSYVKYEKSPVSIPIFLVKDESEILSEDRPYVNTTVWNEIVKGEINGAYTVISQGARVYGLTYINKKGKQFDFEENTDAYDVEKKDCIWN</sequence>
<dbReference type="OrthoDB" id="9096196at2"/>
<protein>
    <submittedName>
        <fullName evidence="1">Uncharacterized protein</fullName>
    </submittedName>
</protein>
<evidence type="ECO:0000313" key="2">
    <source>
        <dbReference type="Proteomes" id="UP000194204"/>
    </source>
</evidence>
<comment type="caution">
    <text evidence="1">The sequence shown here is derived from an EMBL/GenBank/DDBJ whole genome shotgun (WGS) entry which is preliminary data.</text>
</comment>